<dbReference type="EMBL" id="CAJVPQ010000804">
    <property type="protein sequence ID" value="CAG8511525.1"/>
    <property type="molecule type" value="Genomic_DNA"/>
</dbReference>
<name>A0A9N8ZYF6_9GLOM</name>
<dbReference type="AlphaFoldDB" id="A0A9N8ZYF6"/>
<reference evidence="1" key="1">
    <citation type="submission" date="2021-06" db="EMBL/GenBank/DDBJ databases">
        <authorList>
            <person name="Kallberg Y."/>
            <person name="Tangrot J."/>
            <person name="Rosling A."/>
        </authorList>
    </citation>
    <scope>NUCLEOTIDE SEQUENCE</scope>
    <source>
        <strain evidence="1">UK204</strain>
    </source>
</reference>
<organism evidence="1 2">
    <name type="scientific">Funneliformis caledonium</name>
    <dbReference type="NCBI Taxonomy" id="1117310"/>
    <lineage>
        <taxon>Eukaryota</taxon>
        <taxon>Fungi</taxon>
        <taxon>Fungi incertae sedis</taxon>
        <taxon>Mucoromycota</taxon>
        <taxon>Glomeromycotina</taxon>
        <taxon>Glomeromycetes</taxon>
        <taxon>Glomerales</taxon>
        <taxon>Glomeraceae</taxon>
        <taxon>Funneliformis</taxon>
    </lineage>
</organism>
<sequence length="51" mass="5876">MKYTGAFYKGLSSLANKAKVWDAKITEKLSYLPALYNYLVRLEQLFVSVDK</sequence>
<accession>A0A9N8ZYF6</accession>
<gene>
    <name evidence="1" type="ORF">FCALED_LOCUS4224</name>
</gene>
<evidence type="ECO:0000313" key="2">
    <source>
        <dbReference type="Proteomes" id="UP000789570"/>
    </source>
</evidence>
<proteinExistence type="predicted"/>
<protein>
    <submittedName>
        <fullName evidence="1">1973_t:CDS:1</fullName>
    </submittedName>
</protein>
<keyword evidence="2" id="KW-1185">Reference proteome</keyword>
<comment type="caution">
    <text evidence="1">The sequence shown here is derived from an EMBL/GenBank/DDBJ whole genome shotgun (WGS) entry which is preliminary data.</text>
</comment>
<dbReference type="Proteomes" id="UP000789570">
    <property type="component" value="Unassembled WGS sequence"/>
</dbReference>
<evidence type="ECO:0000313" key="1">
    <source>
        <dbReference type="EMBL" id="CAG8511525.1"/>
    </source>
</evidence>